<gene>
    <name evidence="5" type="ORF">HUW48_14010</name>
</gene>
<feature type="chain" id="PRO_5029664598" description="SdiA-regulated domain-containing protein" evidence="4">
    <location>
        <begin position="19"/>
        <end position="300"/>
    </location>
</feature>
<name>A0A7L7L8G5_9BACT</name>
<keyword evidence="3" id="KW-0472">Membrane</keyword>
<dbReference type="GO" id="GO:0005886">
    <property type="term" value="C:plasma membrane"/>
    <property type="evidence" value="ECO:0007669"/>
    <property type="project" value="UniProtKB-SubCell"/>
</dbReference>
<evidence type="ECO:0000256" key="3">
    <source>
        <dbReference type="ARBA" id="ARBA00023136"/>
    </source>
</evidence>
<reference evidence="5 6" key="1">
    <citation type="submission" date="2020-08" db="EMBL/GenBank/DDBJ databases">
        <title>Adhaeribacter dokdonensis sp. nov., isolated from the rhizosphere of Elymus tsukushiensis, a plant native to the Dokdo Islands, Republic of Korea.</title>
        <authorList>
            <person name="Ghim S.Y."/>
        </authorList>
    </citation>
    <scope>NUCLEOTIDE SEQUENCE [LARGE SCALE GENOMIC DNA]</scope>
    <source>
        <strain evidence="5 6">KUDC8001</strain>
    </source>
</reference>
<evidence type="ECO:0008006" key="7">
    <source>
        <dbReference type="Google" id="ProtNLM"/>
    </source>
</evidence>
<evidence type="ECO:0000256" key="1">
    <source>
        <dbReference type="ARBA" id="ARBA00004236"/>
    </source>
</evidence>
<dbReference type="RefSeq" id="WP_182411547.1">
    <property type="nucleotide sequence ID" value="NZ_CP055153.1"/>
</dbReference>
<dbReference type="KEGG" id="add:HUW48_14010"/>
<dbReference type="Pfam" id="PF06977">
    <property type="entry name" value="SdiA-regulated"/>
    <property type="match status" value="1"/>
</dbReference>
<dbReference type="Proteomes" id="UP000514509">
    <property type="component" value="Chromosome"/>
</dbReference>
<proteinExistence type="predicted"/>
<feature type="signal peptide" evidence="4">
    <location>
        <begin position="1"/>
        <end position="18"/>
    </location>
</feature>
<dbReference type="SUPFAM" id="SSF63825">
    <property type="entry name" value="YWTD domain"/>
    <property type="match status" value="1"/>
</dbReference>
<protein>
    <recommendedName>
        <fullName evidence="7">SdiA-regulated domain-containing protein</fullName>
    </recommendedName>
</protein>
<sequence>MKYILANIWILIFAFAMASCDSAKADYPAQDDSKKEGKKKKKAKIEETASSKVEVVKKWNVPAILTEVSGIAYLGKNQFTCVQDEAGVIFIYNTTTRKIERQITFGAAGDYEGIALVGKTAYVVRSEGKIFEIKDIHASTPQVTTYTTPLTAKNNVEGITYDARHNRLLLAIKGKETNSESYKGIYAFDLKTKKLLPNPVVKISLNDPQLAATNSKKPDKAIQPSEIAIHPKTGAILVTEATNPQIFILEPSGKIKARYKLNSSEFKQPEGMTFSPEGELFISNEGNKQAGNITQVRLTL</sequence>
<dbReference type="AlphaFoldDB" id="A0A7L7L8G5"/>
<evidence type="ECO:0000313" key="5">
    <source>
        <dbReference type="EMBL" id="QMU29088.1"/>
    </source>
</evidence>
<evidence type="ECO:0000256" key="4">
    <source>
        <dbReference type="SAM" id="SignalP"/>
    </source>
</evidence>
<organism evidence="5 6">
    <name type="scientific">Adhaeribacter radiodurans</name>
    <dbReference type="NCBI Taxonomy" id="2745197"/>
    <lineage>
        <taxon>Bacteria</taxon>
        <taxon>Pseudomonadati</taxon>
        <taxon>Bacteroidota</taxon>
        <taxon>Cytophagia</taxon>
        <taxon>Cytophagales</taxon>
        <taxon>Hymenobacteraceae</taxon>
        <taxon>Adhaeribacter</taxon>
    </lineage>
</organism>
<dbReference type="InterPro" id="IPR009722">
    <property type="entry name" value="YjiK/CarP"/>
</dbReference>
<dbReference type="PROSITE" id="PS51257">
    <property type="entry name" value="PROKAR_LIPOPROTEIN"/>
    <property type="match status" value="1"/>
</dbReference>
<keyword evidence="6" id="KW-1185">Reference proteome</keyword>
<comment type="subcellular location">
    <subcellularLocation>
        <location evidence="1">Cell membrane</location>
    </subcellularLocation>
</comment>
<accession>A0A7L7L8G5</accession>
<dbReference type="EMBL" id="CP055153">
    <property type="protein sequence ID" value="QMU29088.1"/>
    <property type="molecule type" value="Genomic_DNA"/>
</dbReference>
<keyword evidence="2" id="KW-1003">Cell membrane</keyword>
<evidence type="ECO:0000313" key="6">
    <source>
        <dbReference type="Proteomes" id="UP000514509"/>
    </source>
</evidence>
<evidence type="ECO:0000256" key="2">
    <source>
        <dbReference type="ARBA" id="ARBA00022475"/>
    </source>
</evidence>
<dbReference type="InterPro" id="IPR015943">
    <property type="entry name" value="WD40/YVTN_repeat-like_dom_sf"/>
</dbReference>
<dbReference type="Gene3D" id="2.130.10.10">
    <property type="entry name" value="YVTN repeat-like/Quinoprotein amine dehydrogenase"/>
    <property type="match status" value="1"/>
</dbReference>
<keyword evidence="4" id="KW-0732">Signal</keyword>